<gene>
    <name evidence="12" type="ORF">H9741_03590</name>
</gene>
<dbReference type="GO" id="GO:0000155">
    <property type="term" value="F:phosphorelay sensor kinase activity"/>
    <property type="evidence" value="ECO:0007669"/>
    <property type="project" value="InterPro"/>
</dbReference>
<evidence type="ECO:0000313" key="12">
    <source>
        <dbReference type="EMBL" id="HIX07530.1"/>
    </source>
</evidence>
<evidence type="ECO:0000256" key="4">
    <source>
        <dbReference type="ARBA" id="ARBA00022679"/>
    </source>
</evidence>
<evidence type="ECO:0000256" key="2">
    <source>
        <dbReference type="ARBA" id="ARBA00012438"/>
    </source>
</evidence>
<protein>
    <recommendedName>
        <fullName evidence="2">histidine kinase</fullName>
        <ecNumber evidence="2">2.7.13.3</ecNumber>
    </recommendedName>
</protein>
<organism evidence="12 13">
    <name type="scientific">Candidatus Borkfalkia faecipullorum</name>
    <dbReference type="NCBI Taxonomy" id="2838510"/>
    <lineage>
        <taxon>Bacteria</taxon>
        <taxon>Bacillati</taxon>
        <taxon>Bacillota</taxon>
        <taxon>Clostridia</taxon>
        <taxon>Christensenellales</taxon>
        <taxon>Christensenellaceae</taxon>
        <taxon>Candidatus Borkfalkia</taxon>
    </lineage>
</organism>
<keyword evidence="3" id="KW-0597">Phosphoprotein</keyword>
<dbReference type="Pfam" id="PF07730">
    <property type="entry name" value="HisKA_3"/>
    <property type="match status" value="1"/>
</dbReference>
<dbReference type="InterPro" id="IPR036259">
    <property type="entry name" value="MFS_trans_sf"/>
</dbReference>
<dbReference type="InterPro" id="IPR005467">
    <property type="entry name" value="His_kinase_dom"/>
</dbReference>
<evidence type="ECO:0000256" key="7">
    <source>
        <dbReference type="ARBA" id="ARBA00022840"/>
    </source>
</evidence>
<dbReference type="GO" id="GO:0016020">
    <property type="term" value="C:membrane"/>
    <property type="evidence" value="ECO:0007669"/>
    <property type="project" value="InterPro"/>
</dbReference>
<dbReference type="GO" id="GO:0046983">
    <property type="term" value="F:protein dimerization activity"/>
    <property type="evidence" value="ECO:0007669"/>
    <property type="project" value="InterPro"/>
</dbReference>
<dbReference type="Proteomes" id="UP000824204">
    <property type="component" value="Unassembled WGS sequence"/>
</dbReference>
<keyword evidence="8" id="KW-0902">Two-component regulatory system</keyword>
<dbReference type="Gene3D" id="1.20.5.1930">
    <property type="match status" value="1"/>
</dbReference>
<reference evidence="12" key="1">
    <citation type="journal article" date="2021" name="PeerJ">
        <title>Extensive microbial diversity within the chicken gut microbiome revealed by metagenomics and culture.</title>
        <authorList>
            <person name="Gilroy R."/>
            <person name="Ravi A."/>
            <person name="Getino M."/>
            <person name="Pursley I."/>
            <person name="Horton D.L."/>
            <person name="Alikhan N.F."/>
            <person name="Baker D."/>
            <person name="Gharbi K."/>
            <person name="Hall N."/>
            <person name="Watson M."/>
            <person name="Adriaenssens E.M."/>
            <person name="Foster-Nyarko E."/>
            <person name="Jarju S."/>
            <person name="Secka A."/>
            <person name="Antonio M."/>
            <person name="Oren A."/>
            <person name="Chaudhuri R.R."/>
            <person name="La Ragione R."/>
            <person name="Hildebrand F."/>
            <person name="Pallen M.J."/>
        </authorList>
    </citation>
    <scope>NUCLEOTIDE SEQUENCE</scope>
    <source>
        <strain evidence="12">811</strain>
    </source>
</reference>
<dbReference type="EMBL" id="DXFX01000045">
    <property type="protein sequence ID" value="HIX07530.1"/>
    <property type="molecule type" value="Genomic_DNA"/>
</dbReference>
<feature type="transmembrane region" description="Helical" evidence="10">
    <location>
        <begin position="82"/>
        <end position="102"/>
    </location>
</feature>
<keyword evidence="5" id="KW-0547">Nucleotide-binding</keyword>
<accession>A0A9D1V7E8</accession>
<reference evidence="12" key="2">
    <citation type="submission" date="2021-04" db="EMBL/GenBank/DDBJ databases">
        <authorList>
            <person name="Gilroy R."/>
        </authorList>
    </citation>
    <scope>NUCLEOTIDE SEQUENCE</scope>
    <source>
        <strain evidence="12">811</strain>
    </source>
</reference>
<evidence type="ECO:0000256" key="5">
    <source>
        <dbReference type="ARBA" id="ARBA00022741"/>
    </source>
</evidence>
<proteinExistence type="predicted"/>
<feature type="transmembrane region" description="Helical" evidence="10">
    <location>
        <begin position="138"/>
        <end position="158"/>
    </location>
</feature>
<dbReference type="SUPFAM" id="SSF103473">
    <property type="entry name" value="MFS general substrate transporter"/>
    <property type="match status" value="1"/>
</dbReference>
<dbReference type="PANTHER" id="PTHR24421">
    <property type="entry name" value="NITRATE/NITRITE SENSOR PROTEIN NARX-RELATED"/>
    <property type="match status" value="1"/>
</dbReference>
<keyword evidence="4" id="KW-0808">Transferase</keyword>
<dbReference type="AlphaFoldDB" id="A0A9D1V7E8"/>
<dbReference type="InterPro" id="IPR003594">
    <property type="entry name" value="HATPase_dom"/>
</dbReference>
<keyword evidence="10" id="KW-0812">Transmembrane</keyword>
<dbReference type="PROSITE" id="PS50109">
    <property type="entry name" value="HIS_KIN"/>
    <property type="match status" value="1"/>
</dbReference>
<comment type="caution">
    <text evidence="12">The sequence shown here is derived from an EMBL/GenBank/DDBJ whole genome shotgun (WGS) entry which is preliminary data.</text>
</comment>
<dbReference type="InterPro" id="IPR050482">
    <property type="entry name" value="Sensor_HK_TwoCompSys"/>
</dbReference>
<feature type="transmembrane region" description="Helical" evidence="10">
    <location>
        <begin position="26"/>
        <end position="47"/>
    </location>
</feature>
<keyword evidence="9" id="KW-0175">Coiled coil</keyword>
<name>A0A9D1V7E8_9FIRM</name>
<dbReference type="InterPro" id="IPR036890">
    <property type="entry name" value="HATPase_C_sf"/>
</dbReference>
<feature type="domain" description="Histidine kinase" evidence="11">
    <location>
        <begin position="335"/>
        <end position="422"/>
    </location>
</feature>
<keyword evidence="10" id="KW-1133">Transmembrane helix</keyword>
<keyword evidence="6 12" id="KW-0418">Kinase</keyword>
<evidence type="ECO:0000313" key="13">
    <source>
        <dbReference type="Proteomes" id="UP000824204"/>
    </source>
</evidence>
<dbReference type="PANTHER" id="PTHR24421:SF10">
    <property type="entry name" value="NITRATE_NITRITE SENSOR PROTEIN NARQ"/>
    <property type="match status" value="1"/>
</dbReference>
<dbReference type="Pfam" id="PF02518">
    <property type="entry name" value="HATPase_c"/>
    <property type="match status" value="1"/>
</dbReference>
<keyword evidence="10" id="KW-0472">Membrane</keyword>
<feature type="transmembrane region" description="Helical" evidence="10">
    <location>
        <begin position="170"/>
        <end position="193"/>
    </location>
</feature>
<comment type="catalytic activity">
    <reaction evidence="1">
        <text>ATP + protein L-histidine = ADP + protein N-phospho-L-histidine.</text>
        <dbReference type="EC" id="2.7.13.3"/>
    </reaction>
</comment>
<evidence type="ECO:0000256" key="8">
    <source>
        <dbReference type="ARBA" id="ARBA00023012"/>
    </source>
</evidence>
<dbReference type="Gene3D" id="3.30.565.10">
    <property type="entry name" value="Histidine kinase-like ATPase, C-terminal domain"/>
    <property type="match status" value="1"/>
</dbReference>
<feature type="transmembrane region" description="Helical" evidence="10">
    <location>
        <begin position="114"/>
        <end position="131"/>
    </location>
</feature>
<evidence type="ECO:0000256" key="3">
    <source>
        <dbReference type="ARBA" id="ARBA00022553"/>
    </source>
</evidence>
<dbReference type="InterPro" id="IPR011712">
    <property type="entry name" value="Sig_transdc_His_kin_sub3_dim/P"/>
</dbReference>
<evidence type="ECO:0000256" key="6">
    <source>
        <dbReference type="ARBA" id="ARBA00022777"/>
    </source>
</evidence>
<dbReference type="SUPFAM" id="SSF55874">
    <property type="entry name" value="ATPase domain of HSP90 chaperone/DNA topoisomerase II/histidine kinase"/>
    <property type="match status" value="1"/>
</dbReference>
<evidence type="ECO:0000259" key="11">
    <source>
        <dbReference type="PROSITE" id="PS50109"/>
    </source>
</evidence>
<feature type="coiled-coil region" evidence="9">
    <location>
        <begin position="189"/>
        <end position="230"/>
    </location>
</feature>
<evidence type="ECO:0000256" key="9">
    <source>
        <dbReference type="SAM" id="Coils"/>
    </source>
</evidence>
<evidence type="ECO:0000256" key="10">
    <source>
        <dbReference type="SAM" id="Phobius"/>
    </source>
</evidence>
<feature type="transmembrane region" description="Helical" evidence="10">
    <location>
        <begin position="53"/>
        <end position="70"/>
    </location>
</feature>
<evidence type="ECO:0000256" key="1">
    <source>
        <dbReference type="ARBA" id="ARBA00000085"/>
    </source>
</evidence>
<sequence length="427" mass="46904">MKKQSAPRAGEEKHGKKFSASKVMRWISYLALALLVFACCAVIVPLLEGGFTPALFTVPAALLLILSMAVKVFAARSFSRKIPWYVADSVLLALFTLFSAWNDTSFVSADSNSYLSYLVYVCVLTEFYISAPALRDCGIMFGCNLAIYTVIYGVGAGINNEFASAFDITSRYFVALIVLTLHFVMFGFSTTVVRKNRQIEKNLRELEESRNELLRAYDKLQEAALIEERNRIAKQIHDTAGHSLTTVIMQTEAAKLSIDKDPEAARRSISAANLQAKNCLEQMRASVHLLSGRQENVSLCEQLENIAEESSDGTGLTVRTKLDNVSLTEEAERFLCSTLREGISNGVRHGGSTAFLVELKDKGNFVEFLLSDNGSGADMKSFKEGFGLSAMRAKAESLGGMVHFSSEEGEGFEILLSLPANLKVQSI</sequence>
<dbReference type="CDD" id="cd16917">
    <property type="entry name" value="HATPase_UhpB-NarQ-NarX-like"/>
    <property type="match status" value="1"/>
</dbReference>
<keyword evidence="7" id="KW-0067">ATP-binding</keyword>
<dbReference type="EC" id="2.7.13.3" evidence="2"/>
<dbReference type="GO" id="GO:0005524">
    <property type="term" value="F:ATP binding"/>
    <property type="evidence" value="ECO:0007669"/>
    <property type="project" value="UniProtKB-KW"/>
</dbReference>